<keyword evidence="3" id="KW-1185">Reference proteome</keyword>
<name>A0A3L6RZD4_PANMI</name>
<evidence type="ECO:0000256" key="1">
    <source>
        <dbReference type="SAM" id="MobiDB-lite"/>
    </source>
</evidence>
<feature type="compositionally biased region" description="Polar residues" evidence="1">
    <location>
        <begin position="155"/>
        <end position="174"/>
    </location>
</feature>
<dbReference type="OrthoDB" id="683911at2759"/>
<feature type="region of interest" description="Disordered" evidence="1">
    <location>
        <begin position="148"/>
        <end position="174"/>
    </location>
</feature>
<dbReference type="PANTHER" id="PTHR33157">
    <property type="entry name" value="AUTONOMOUS TRANSPOSABLE ELEMENT EN-1 MOSAIC PROTEIN-RELATED"/>
    <property type="match status" value="1"/>
</dbReference>
<protein>
    <submittedName>
        <fullName evidence="2">Uncharacterized protein</fullName>
    </submittedName>
</protein>
<dbReference type="AlphaFoldDB" id="A0A3L6RZD4"/>
<dbReference type="EMBL" id="PQIB02000006">
    <property type="protein sequence ID" value="RLN11558.1"/>
    <property type="molecule type" value="Genomic_DNA"/>
</dbReference>
<organism evidence="2 3">
    <name type="scientific">Panicum miliaceum</name>
    <name type="common">Proso millet</name>
    <name type="synonym">Broomcorn millet</name>
    <dbReference type="NCBI Taxonomy" id="4540"/>
    <lineage>
        <taxon>Eukaryota</taxon>
        <taxon>Viridiplantae</taxon>
        <taxon>Streptophyta</taxon>
        <taxon>Embryophyta</taxon>
        <taxon>Tracheophyta</taxon>
        <taxon>Spermatophyta</taxon>
        <taxon>Magnoliopsida</taxon>
        <taxon>Liliopsida</taxon>
        <taxon>Poales</taxon>
        <taxon>Poaceae</taxon>
        <taxon>PACMAD clade</taxon>
        <taxon>Panicoideae</taxon>
        <taxon>Panicodae</taxon>
        <taxon>Paniceae</taxon>
        <taxon>Panicinae</taxon>
        <taxon>Panicum</taxon>
        <taxon>Panicum sect. Panicum</taxon>
    </lineage>
</organism>
<dbReference type="InterPro" id="IPR039266">
    <property type="entry name" value="EN-1/SPM"/>
</dbReference>
<dbReference type="GO" id="GO:0032196">
    <property type="term" value="P:transposition"/>
    <property type="evidence" value="ECO:0007669"/>
    <property type="project" value="InterPro"/>
</dbReference>
<evidence type="ECO:0000313" key="2">
    <source>
        <dbReference type="EMBL" id="RLN11558.1"/>
    </source>
</evidence>
<reference evidence="3" key="1">
    <citation type="journal article" date="2019" name="Nat. Commun.">
        <title>The genome of broomcorn millet.</title>
        <authorList>
            <person name="Zou C."/>
            <person name="Miki D."/>
            <person name="Li D."/>
            <person name="Tang Q."/>
            <person name="Xiao L."/>
            <person name="Rajput S."/>
            <person name="Deng P."/>
            <person name="Jia W."/>
            <person name="Huang R."/>
            <person name="Zhang M."/>
            <person name="Sun Y."/>
            <person name="Hu J."/>
            <person name="Fu X."/>
            <person name="Schnable P.S."/>
            <person name="Li F."/>
            <person name="Zhang H."/>
            <person name="Feng B."/>
            <person name="Zhu X."/>
            <person name="Liu R."/>
            <person name="Schnable J.C."/>
            <person name="Zhu J.-K."/>
            <person name="Zhang H."/>
        </authorList>
    </citation>
    <scope>NUCLEOTIDE SEQUENCE [LARGE SCALE GENOMIC DNA]</scope>
</reference>
<accession>A0A3L6RZD4</accession>
<evidence type="ECO:0000313" key="3">
    <source>
        <dbReference type="Proteomes" id="UP000275267"/>
    </source>
</evidence>
<gene>
    <name evidence="2" type="ORF">C2845_PM09G20360</name>
</gene>
<dbReference type="PANTHER" id="PTHR33157:SF8">
    <property type="entry name" value="OS11G0485000 PROTEIN"/>
    <property type="match status" value="1"/>
</dbReference>
<sequence length="568" mass="63085">MGSGDDPVAQPSGLRFHDPIDLPFGDRSRGAIPNDHINLIRWLGDVVEGLGGTAFMSRCDVVRPPHFKQPGGSMISIAAMGGASSIWTTYERLAVEACQWQVEAHGYFILDLSYFRIQQLESEESTVIQTAERRGFVCLIVKIGMSGHLQHRPRPSSSAQGAPSATSSARVAESTTLSAIKKNKRRRTGIGDRLPEQARPYLTPVGEEWEVYPYNTSRKPAAVMGALARIIYPDFIGPEGNKRVALSWEDYKWSPDINTPSAATLAIKEFWERFRCADGVDREAADSLLERNMSNRVLQMLSAMKCAAISTVRSMENATFNVDKDGNHWPTVDSMVLAKPDDFATKLSWEALCIQWSTASCRKKPLDAMTSRKAGGNIVHHCGGSRGLLATRQYLYMRDGVDHGELGAWQHNHRMQQGSNSHLCSEKAASNFAKYDEAMCEKYGLDWQNTQPNFITSVVAESTGGKPHGRYAIADSLVTKSSFYPSVQVVCQQVQSYSAWCAGVHRLLQELADKNELDFSTFMHPMLPSIDIDALMHSQHQGEVLAKKHSLDYNGLMNPRPLDQQLFL</sequence>
<proteinExistence type="predicted"/>
<comment type="caution">
    <text evidence="2">The sequence shown here is derived from an EMBL/GenBank/DDBJ whole genome shotgun (WGS) entry which is preliminary data.</text>
</comment>
<dbReference type="Proteomes" id="UP000275267">
    <property type="component" value="Unassembled WGS sequence"/>
</dbReference>